<evidence type="ECO:0000313" key="4">
    <source>
        <dbReference type="EMBL" id="MFC3152859.1"/>
    </source>
</evidence>
<keyword evidence="5" id="KW-1185">Reference proteome</keyword>
<protein>
    <submittedName>
        <fullName evidence="4">FG-GAP repeat domain-containing protein</fullName>
    </submittedName>
</protein>
<gene>
    <name evidence="4" type="ORF">ACFOEK_17605</name>
</gene>
<sequence>MNTSKKLMICMLAGSQLVACGGGGGGSSSGDNKEKPTQSFSTQTKANQYYVQLANSSYSGETEVASLSERNLLEFTSYLFGPEGNDVEEPTGPVLASVSSSQSTLSSIKTLTKLNIGSLTTATKKRLAGSSSKIETSKSAELSTSAISASEVIPVDDVVNCDTGSISYNGNVDEYGVGVVNISFNACQYDDATTNGKGHISYNSENFEDYTFYYDGVTVTSSEGVSILDGYIENSYALGLYSSNHNLTVTDTNISLQVHYKNFIESIDPHTQALSLNGNIYLSEVGYVTVSTQNAITYSNNSLKSGGVTFSNGTQSGQINVHSEQNIVVSLDNDNDGYLETGVLLNDTSELIDDNIGNLQFIPYDNINMIPIVDSPSIYFRDYARDTRFPIYVDNPSVSDLENDPITFLEYRWYVNEELVLTTNTNEFPPFTAFYGDEVGVRVLVSDGHNQVLSEVATIQVEDAPRVLEVSDVPASFTPGDVVSFTAAMIDPDTPNQPISAVLEGVPEGMTIDDEGQVTWMAVEPEFGGISLYELRVLSPNNSNSFIDIEFRVERSISTSVIARSETAFSSVNHSLHVADFDGDGNNEILTTDGSKKVMLLAQEGDQYVQDWLYPYSLPTEGLIKQLQAFDVDGNGVQDIIVGTEYGVSVIYAETARAEALLNLSIPERLVALSVGKLTTSGNPSLQILLRDDHFDWFVEVRDIVTNASERLPVGDDAFEVTIGNVDSDEALEIITNNGYVYDGATFANQWFYQQGFGQFISIGDVNADNISEIVAVDNSDDELRIFDAVSKEISLKKDLVDSYVESIFVGNIDTDPQEELIVGYDYWDGGTVAYDVSSGNLEIEASWPLEWNNRASVFTMGNIDQDPDNEILFKYGYHLVVVDNSILSTYQVDGFGSSFVSFGWGTVDNDDKALYMRASSSIDSLDFHIGRESIRSTGLDPYGITAGIVLDYDADDTDELFLGLSGGYLNPTDLLVLSIDDVITEWSGEVDSDSSGVERLKLLKANRDNMWDVIYAQGSNINIVDIKNDVLISNNSSFSNDISDIVVADFNNDGLDDYVASSWGKTQILTQVTSGFELFAEADIYCRRMEVININNDQIPEIACVDGPGHSLLKILDANLQGINEFDLDNNIIEIVADPLDTSAIFVAQSTNFYRHSRLSKISAISGNVLWNGFDILGSVNKDSWHIRSAEEANGGARMSIGTSEAMYLIQ</sequence>
<dbReference type="RefSeq" id="WP_386722781.1">
    <property type="nucleotide sequence ID" value="NZ_JBHRSZ010000007.1"/>
</dbReference>
<organism evidence="4 5">
    <name type="scientific">Litoribrevibacter euphylliae</name>
    <dbReference type="NCBI Taxonomy" id="1834034"/>
    <lineage>
        <taxon>Bacteria</taxon>
        <taxon>Pseudomonadati</taxon>
        <taxon>Pseudomonadota</taxon>
        <taxon>Gammaproteobacteria</taxon>
        <taxon>Oceanospirillales</taxon>
        <taxon>Oceanospirillaceae</taxon>
        <taxon>Litoribrevibacter</taxon>
    </lineage>
</organism>
<dbReference type="SUPFAM" id="SSF69318">
    <property type="entry name" value="Integrin alpha N-terminal domain"/>
    <property type="match status" value="2"/>
</dbReference>
<dbReference type="Proteomes" id="UP001595476">
    <property type="component" value="Unassembled WGS sequence"/>
</dbReference>
<feature type="signal peptide" evidence="3">
    <location>
        <begin position="1"/>
        <end position="21"/>
    </location>
</feature>
<evidence type="ECO:0000313" key="5">
    <source>
        <dbReference type="Proteomes" id="UP001595476"/>
    </source>
</evidence>
<dbReference type="EMBL" id="JBHRSZ010000007">
    <property type="protein sequence ID" value="MFC3152859.1"/>
    <property type="molecule type" value="Genomic_DNA"/>
</dbReference>
<feature type="chain" id="PRO_5045258598" evidence="3">
    <location>
        <begin position="22"/>
        <end position="1212"/>
    </location>
</feature>
<evidence type="ECO:0000256" key="3">
    <source>
        <dbReference type="SAM" id="SignalP"/>
    </source>
</evidence>
<dbReference type="InterPro" id="IPR013517">
    <property type="entry name" value="FG-GAP"/>
</dbReference>
<feature type="region of interest" description="Disordered" evidence="2">
    <location>
        <begin position="23"/>
        <end position="42"/>
    </location>
</feature>
<keyword evidence="1 3" id="KW-0732">Signal</keyword>
<comment type="caution">
    <text evidence="4">The sequence shown here is derived from an EMBL/GenBank/DDBJ whole genome shotgun (WGS) entry which is preliminary data.</text>
</comment>
<accession>A0ABV7HJD4</accession>
<name>A0ABV7HJD4_9GAMM</name>
<dbReference type="InterPro" id="IPR028994">
    <property type="entry name" value="Integrin_alpha_N"/>
</dbReference>
<dbReference type="Pfam" id="PF13517">
    <property type="entry name" value="FG-GAP_3"/>
    <property type="match status" value="1"/>
</dbReference>
<evidence type="ECO:0000256" key="2">
    <source>
        <dbReference type="SAM" id="MobiDB-lite"/>
    </source>
</evidence>
<reference evidence="5" key="1">
    <citation type="journal article" date="2019" name="Int. J. Syst. Evol. Microbiol.">
        <title>The Global Catalogue of Microorganisms (GCM) 10K type strain sequencing project: providing services to taxonomists for standard genome sequencing and annotation.</title>
        <authorList>
            <consortium name="The Broad Institute Genomics Platform"/>
            <consortium name="The Broad Institute Genome Sequencing Center for Infectious Disease"/>
            <person name="Wu L."/>
            <person name="Ma J."/>
        </authorList>
    </citation>
    <scope>NUCLEOTIDE SEQUENCE [LARGE SCALE GENOMIC DNA]</scope>
    <source>
        <strain evidence="5">KCTC 52438</strain>
    </source>
</reference>
<evidence type="ECO:0000256" key="1">
    <source>
        <dbReference type="ARBA" id="ARBA00022729"/>
    </source>
</evidence>
<proteinExistence type="predicted"/>